<proteinExistence type="predicted"/>
<organism evidence="1 2">
    <name type="scientific">Merluccius polli</name>
    <name type="common">Benguela hake</name>
    <name type="synonym">Merluccius cadenati</name>
    <dbReference type="NCBI Taxonomy" id="89951"/>
    <lineage>
        <taxon>Eukaryota</taxon>
        <taxon>Metazoa</taxon>
        <taxon>Chordata</taxon>
        <taxon>Craniata</taxon>
        <taxon>Vertebrata</taxon>
        <taxon>Euteleostomi</taxon>
        <taxon>Actinopterygii</taxon>
        <taxon>Neopterygii</taxon>
        <taxon>Teleostei</taxon>
        <taxon>Neoteleostei</taxon>
        <taxon>Acanthomorphata</taxon>
        <taxon>Zeiogadaria</taxon>
        <taxon>Gadariae</taxon>
        <taxon>Gadiformes</taxon>
        <taxon>Gadoidei</taxon>
        <taxon>Merlucciidae</taxon>
        <taxon>Merluccius</taxon>
    </lineage>
</organism>
<sequence length="115" mass="12434">MFAEQVRVMIKERLILQGRGIASTIQSAHAPSTSSLYTVKWGANNHIVPSCCESSLYTGCDHFYGFAQGCGSGRHLCSGVMVSPKPRFYTLDMTRGSIGHSVLESGAQLLTPHMA</sequence>
<evidence type="ECO:0000313" key="2">
    <source>
        <dbReference type="Proteomes" id="UP001174136"/>
    </source>
</evidence>
<keyword evidence="2" id="KW-1185">Reference proteome</keyword>
<evidence type="ECO:0000313" key="1">
    <source>
        <dbReference type="EMBL" id="KAK0143594.1"/>
    </source>
</evidence>
<name>A0AA47MNK6_MERPO</name>
<dbReference type="EMBL" id="JAOPHQ010003381">
    <property type="protein sequence ID" value="KAK0143594.1"/>
    <property type="molecule type" value="Genomic_DNA"/>
</dbReference>
<dbReference type="AlphaFoldDB" id="A0AA47MNK6"/>
<comment type="caution">
    <text evidence="1">The sequence shown here is derived from an EMBL/GenBank/DDBJ whole genome shotgun (WGS) entry which is preliminary data.</text>
</comment>
<dbReference type="Proteomes" id="UP001174136">
    <property type="component" value="Unassembled WGS sequence"/>
</dbReference>
<protein>
    <submittedName>
        <fullName evidence="1">Uncharacterized protein</fullName>
    </submittedName>
</protein>
<reference evidence="1" key="1">
    <citation type="journal article" date="2023" name="Front. Mar. Sci.">
        <title>A new Merluccius polli reference genome to investigate the effects of global change in West African waters.</title>
        <authorList>
            <person name="Mateo J.L."/>
            <person name="Blanco-Fernandez C."/>
            <person name="Garcia-Vazquez E."/>
            <person name="Machado-Schiaffino G."/>
        </authorList>
    </citation>
    <scope>NUCLEOTIDE SEQUENCE</scope>
    <source>
        <strain evidence="1">C29</strain>
        <tissue evidence="1">Fin</tissue>
    </source>
</reference>
<gene>
    <name evidence="1" type="ORF">N1851_018282</name>
</gene>
<accession>A0AA47MNK6</accession>